<dbReference type="PANTHER" id="PTHR30146">
    <property type="entry name" value="LACI-RELATED TRANSCRIPTIONAL REPRESSOR"/>
    <property type="match status" value="1"/>
</dbReference>
<keyword evidence="6" id="KW-1185">Reference proteome</keyword>
<dbReference type="OrthoDB" id="37081at2"/>
<dbReference type="AlphaFoldDB" id="Z9JQS2"/>
<dbReference type="GO" id="GO:0000976">
    <property type="term" value="F:transcription cis-regulatory region binding"/>
    <property type="evidence" value="ECO:0007669"/>
    <property type="project" value="TreeGrafter"/>
</dbReference>
<dbReference type="SMART" id="SM00354">
    <property type="entry name" value="HTH_LACI"/>
    <property type="match status" value="1"/>
</dbReference>
<dbReference type="Pfam" id="PF00356">
    <property type="entry name" value="LacI"/>
    <property type="match status" value="1"/>
</dbReference>
<dbReference type="Proteomes" id="UP000023067">
    <property type="component" value="Unassembled WGS sequence"/>
</dbReference>
<dbReference type="EMBL" id="JDYK01000016">
    <property type="protein sequence ID" value="EWS80388.1"/>
    <property type="molecule type" value="Genomic_DNA"/>
</dbReference>
<dbReference type="InterPro" id="IPR000843">
    <property type="entry name" value="HTH_LacI"/>
</dbReference>
<evidence type="ECO:0000313" key="5">
    <source>
        <dbReference type="EMBL" id="EWS80388.1"/>
    </source>
</evidence>
<organism evidence="5 6">
    <name type="scientific">Brachybacterium phenoliresistens</name>
    <dbReference type="NCBI Taxonomy" id="396014"/>
    <lineage>
        <taxon>Bacteria</taxon>
        <taxon>Bacillati</taxon>
        <taxon>Actinomycetota</taxon>
        <taxon>Actinomycetes</taxon>
        <taxon>Micrococcales</taxon>
        <taxon>Dermabacteraceae</taxon>
        <taxon>Brachybacterium</taxon>
    </lineage>
</organism>
<dbReference type="eggNOG" id="COG1609">
    <property type="taxonomic scope" value="Bacteria"/>
</dbReference>
<dbReference type="InterPro" id="IPR046335">
    <property type="entry name" value="LacI/GalR-like_sensor"/>
</dbReference>
<dbReference type="Pfam" id="PF13377">
    <property type="entry name" value="Peripla_BP_3"/>
    <property type="match status" value="1"/>
</dbReference>
<protein>
    <recommendedName>
        <fullName evidence="4">HTH lacI-type domain-containing protein</fullName>
    </recommendedName>
</protein>
<gene>
    <name evidence="5" type="ORF">BF93_03880</name>
</gene>
<proteinExistence type="predicted"/>
<dbReference type="InterPro" id="IPR010982">
    <property type="entry name" value="Lambda_DNA-bd_dom_sf"/>
</dbReference>
<dbReference type="Gene3D" id="3.40.50.2300">
    <property type="match status" value="3"/>
</dbReference>
<evidence type="ECO:0000313" key="6">
    <source>
        <dbReference type="Proteomes" id="UP000023067"/>
    </source>
</evidence>
<keyword evidence="3" id="KW-0804">Transcription</keyword>
<dbReference type="SUPFAM" id="SSF47413">
    <property type="entry name" value="lambda repressor-like DNA-binding domains"/>
    <property type="match status" value="1"/>
</dbReference>
<dbReference type="STRING" id="396014.BF93_03880"/>
<reference evidence="5 6" key="1">
    <citation type="submission" date="2014-02" db="EMBL/GenBank/DDBJ databases">
        <title>Genome sequence of Brachybacterium phenoliresistens strain W13A50.</title>
        <authorList>
            <person name="Wang X."/>
        </authorList>
    </citation>
    <scope>NUCLEOTIDE SEQUENCE [LARGE SCALE GENOMIC DNA]</scope>
    <source>
        <strain evidence="5 6">W13A50</strain>
    </source>
</reference>
<dbReference type="HOGENOM" id="CLU_037628_6_1_11"/>
<dbReference type="CDD" id="cd01392">
    <property type="entry name" value="HTH_LacI"/>
    <property type="match status" value="1"/>
</dbReference>
<name>Z9JQS2_9MICO</name>
<evidence type="ECO:0000256" key="3">
    <source>
        <dbReference type="ARBA" id="ARBA00023163"/>
    </source>
</evidence>
<keyword evidence="1" id="KW-0805">Transcription regulation</keyword>
<dbReference type="RefSeq" id="WP_038373482.1">
    <property type="nucleotide sequence ID" value="NZ_KK069999.1"/>
</dbReference>
<dbReference type="SUPFAM" id="SSF53822">
    <property type="entry name" value="Periplasmic binding protein-like I"/>
    <property type="match status" value="1"/>
</dbReference>
<evidence type="ECO:0000256" key="1">
    <source>
        <dbReference type="ARBA" id="ARBA00023015"/>
    </source>
</evidence>
<dbReference type="PANTHER" id="PTHR30146:SF109">
    <property type="entry name" value="HTH-TYPE TRANSCRIPTIONAL REGULATOR GALS"/>
    <property type="match status" value="1"/>
</dbReference>
<sequence>MTRSRPTQLDVARRAGVSRALVSLVVRGSDSVSPERREAVQQAIDELGYRPQVTAAHLASRRTDTIGVVVPDLRNPFYGELAEALREAAAATGRRVLIALGFGDALSDRRGGAGAEAAFARGAAAEQDAAEAFLAGRADALVLVSPRSSDAELARLARGAPVAVIGHEVSAAGVGSVSTDEAAGAELAVGHLLERGGTHLAHLGPAGSPSADSAAAVRREEFLASAARHGVPVRTAALSEATTPAQIEAMVAGLIADGVDAVGVHNDRLAIGLLTLLARDRFVGLVGYDDIPAAREPIIGLSTIDQRPRELARHALALLEADADPGRAGSGHVRLAPRLRVRST</sequence>
<dbReference type="GO" id="GO:0003700">
    <property type="term" value="F:DNA-binding transcription factor activity"/>
    <property type="evidence" value="ECO:0007669"/>
    <property type="project" value="TreeGrafter"/>
</dbReference>
<comment type="caution">
    <text evidence="5">The sequence shown here is derived from an EMBL/GenBank/DDBJ whole genome shotgun (WGS) entry which is preliminary data.</text>
</comment>
<dbReference type="InterPro" id="IPR028082">
    <property type="entry name" value="Peripla_BP_I"/>
</dbReference>
<dbReference type="PROSITE" id="PS50932">
    <property type="entry name" value="HTH_LACI_2"/>
    <property type="match status" value="1"/>
</dbReference>
<feature type="domain" description="HTH lacI-type" evidence="4">
    <location>
        <begin position="6"/>
        <end position="60"/>
    </location>
</feature>
<evidence type="ECO:0000259" key="4">
    <source>
        <dbReference type="PROSITE" id="PS50932"/>
    </source>
</evidence>
<dbReference type="CDD" id="cd06267">
    <property type="entry name" value="PBP1_LacI_sugar_binding-like"/>
    <property type="match status" value="1"/>
</dbReference>
<keyword evidence="2" id="KW-0238">DNA-binding</keyword>
<dbReference type="Gene3D" id="1.10.260.40">
    <property type="entry name" value="lambda repressor-like DNA-binding domains"/>
    <property type="match status" value="1"/>
</dbReference>
<evidence type="ECO:0000256" key="2">
    <source>
        <dbReference type="ARBA" id="ARBA00023125"/>
    </source>
</evidence>
<accession>Z9JQS2</accession>
<dbReference type="PATRIC" id="fig|396014.3.peg.2807"/>